<dbReference type="EMBL" id="SHKN01000001">
    <property type="protein sequence ID" value="RZT96623.1"/>
    <property type="molecule type" value="Genomic_DNA"/>
</dbReference>
<organism evidence="1 2">
    <name type="scientific">Ancylomarina subtilis</name>
    <dbReference type="NCBI Taxonomy" id="1639035"/>
    <lineage>
        <taxon>Bacteria</taxon>
        <taxon>Pseudomonadati</taxon>
        <taxon>Bacteroidota</taxon>
        <taxon>Bacteroidia</taxon>
        <taxon>Marinilabiliales</taxon>
        <taxon>Marinifilaceae</taxon>
        <taxon>Ancylomarina</taxon>
    </lineage>
</organism>
<dbReference type="Proteomes" id="UP000293562">
    <property type="component" value="Unassembled WGS sequence"/>
</dbReference>
<dbReference type="RefSeq" id="WP_130306600.1">
    <property type="nucleotide sequence ID" value="NZ_SHKN01000001.1"/>
</dbReference>
<reference evidence="1 2" key="1">
    <citation type="submission" date="2019-02" db="EMBL/GenBank/DDBJ databases">
        <title>Genomic Encyclopedia of Type Strains, Phase IV (KMG-IV): sequencing the most valuable type-strain genomes for metagenomic binning, comparative biology and taxonomic classification.</title>
        <authorList>
            <person name="Goeker M."/>
        </authorList>
    </citation>
    <scope>NUCLEOTIDE SEQUENCE [LARGE SCALE GENOMIC DNA]</scope>
    <source>
        <strain evidence="1 2">DSM 28825</strain>
    </source>
</reference>
<protein>
    <submittedName>
        <fullName evidence="1">Uncharacterized protein</fullName>
    </submittedName>
</protein>
<dbReference type="InterPro" id="IPR046558">
    <property type="entry name" value="DUF6712"/>
</dbReference>
<keyword evidence="2" id="KW-1185">Reference proteome</keyword>
<accession>A0A4Q7VK89</accession>
<evidence type="ECO:0000313" key="1">
    <source>
        <dbReference type="EMBL" id="RZT96623.1"/>
    </source>
</evidence>
<dbReference type="Pfam" id="PF20459">
    <property type="entry name" value="DUF6712"/>
    <property type="match status" value="1"/>
</dbReference>
<comment type="caution">
    <text evidence="1">The sequence shown here is derived from an EMBL/GenBank/DDBJ whole genome shotgun (WGS) entry which is preliminary data.</text>
</comment>
<dbReference type="AlphaFoldDB" id="A0A4Q7VK89"/>
<sequence>MGLIERPLFIEIQDIKNNTEIDDNVSDMKIQRSLIEVQNTMLQKVLGSTLFEKMSEDIKNDTLTNQYLTLLKEKIHEYLLAAIELKIPKKLNIKYTENGLLTKDIDHASKLQYNESEAVRKENLRVTTFYGQLITEYLKANLNKFPEYAIEDKSGIKAQDTIFNSPFVFVDDEI</sequence>
<evidence type="ECO:0000313" key="2">
    <source>
        <dbReference type="Proteomes" id="UP000293562"/>
    </source>
</evidence>
<gene>
    <name evidence="1" type="ORF">EV201_1264</name>
</gene>
<name>A0A4Q7VK89_9BACT</name>
<proteinExistence type="predicted"/>